<dbReference type="SUPFAM" id="SSF52540">
    <property type="entry name" value="P-loop containing nucleoside triphosphate hydrolases"/>
    <property type="match status" value="1"/>
</dbReference>
<keyword evidence="1" id="KW-0547">Nucleotide-binding</keyword>
<dbReference type="PROSITE" id="PS50893">
    <property type="entry name" value="ABC_TRANSPORTER_2"/>
    <property type="match status" value="1"/>
</dbReference>
<evidence type="ECO:0000256" key="1">
    <source>
        <dbReference type="ARBA" id="ARBA00022741"/>
    </source>
</evidence>
<comment type="caution">
    <text evidence="4">The sequence shown here is derived from an EMBL/GenBank/DDBJ whole genome shotgun (WGS) entry which is preliminary data.</text>
</comment>
<dbReference type="EC" id="3.6.3.-" evidence="4"/>
<dbReference type="InterPro" id="IPR027417">
    <property type="entry name" value="P-loop_NTPase"/>
</dbReference>
<dbReference type="InterPro" id="IPR003439">
    <property type="entry name" value="ABC_transporter-like_ATP-bd"/>
</dbReference>
<feature type="domain" description="ABC transporter" evidence="3">
    <location>
        <begin position="12"/>
        <end position="231"/>
    </location>
</feature>
<keyword evidence="2 4" id="KW-0067">ATP-binding</keyword>
<evidence type="ECO:0000313" key="4">
    <source>
        <dbReference type="EMBL" id="RIH88234.1"/>
    </source>
</evidence>
<organism evidence="4 5">
    <name type="scientific">Calidithermus roseus</name>
    <dbReference type="NCBI Taxonomy" id="1644118"/>
    <lineage>
        <taxon>Bacteria</taxon>
        <taxon>Thermotogati</taxon>
        <taxon>Deinococcota</taxon>
        <taxon>Deinococci</taxon>
        <taxon>Thermales</taxon>
        <taxon>Thermaceae</taxon>
        <taxon>Calidithermus</taxon>
    </lineage>
</organism>
<dbReference type="Proteomes" id="UP000265341">
    <property type="component" value="Unassembled WGS sequence"/>
</dbReference>
<dbReference type="PANTHER" id="PTHR43158:SF1">
    <property type="entry name" value="ABC TRANSPORTER, ATP-BINDING PROTEIN"/>
    <property type="match status" value="1"/>
</dbReference>
<evidence type="ECO:0000313" key="5">
    <source>
        <dbReference type="Proteomes" id="UP000265341"/>
    </source>
</evidence>
<dbReference type="PANTHER" id="PTHR43158">
    <property type="entry name" value="SKFA PEPTIDE EXPORT ATP-BINDING PROTEIN SKFE"/>
    <property type="match status" value="1"/>
</dbReference>
<dbReference type="AlphaFoldDB" id="A0A399EUD7"/>
<gene>
    <name evidence="4" type="primary">ssuB_1</name>
    <name evidence="4" type="ORF">Mrose_00963</name>
</gene>
<evidence type="ECO:0000256" key="2">
    <source>
        <dbReference type="ARBA" id="ARBA00022840"/>
    </source>
</evidence>
<name>A0A399EUD7_9DEIN</name>
<reference evidence="4 5" key="1">
    <citation type="submission" date="2018-08" db="EMBL/GenBank/DDBJ databases">
        <title>Meiothermus roseus NBRC 110900 genome sequencing project.</title>
        <authorList>
            <person name="Da Costa M.S."/>
            <person name="Albuquerque L."/>
            <person name="Raposo P."/>
            <person name="Froufe H.J.C."/>
            <person name="Barroso C.S."/>
            <person name="Egas C."/>
        </authorList>
    </citation>
    <scope>NUCLEOTIDE SEQUENCE [LARGE SCALE GENOMIC DNA]</scope>
    <source>
        <strain evidence="4 5">NBRC 110900</strain>
    </source>
</reference>
<dbReference type="RefSeq" id="WP_182482673.1">
    <property type="nucleotide sequence ID" value="NZ_QWLA01000012.1"/>
</dbReference>
<dbReference type="EMBL" id="QWLA01000012">
    <property type="protein sequence ID" value="RIH88234.1"/>
    <property type="molecule type" value="Genomic_DNA"/>
</dbReference>
<dbReference type="Pfam" id="PF00005">
    <property type="entry name" value="ABC_tran"/>
    <property type="match status" value="1"/>
</dbReference>
<evidence type="ECO:0000259" key="3">
    <source>
        <dbReference type="PROSITE" id="PS50893"/>
    </source>
</evidence>
<accession>A0A399EUD7</accession>
<dbReference type="CDD" id="cd03230">
    <property type="entry name" value="ABC_DR_subfamily_A"/>
    <property type="match status" value="1"/>
</dbReference>
<dbReference type="InterPro" id="IPR003593">
    <property type="entry name" value="AAA+_ATPase"/>
</dbReference>
<keyword evidence="4" id="KW-0378">Hydrolase</keyword>
<dbReference type="Gene3D" id="3.40.50.300">
    <property type="entry name" value="P-loop containing nucleotide triphosphate hydrolases"/>
    <property type="match status" value="1"/>
</dbReference>
<sequence>MSNGPTASDLLARLEAVSKRYGGKEGLHEVSLELPQGQAIGLLGLNGAGKTTLLKLLAGLLVPSQGRVEVLGGRPRAMRAHVAYLSDAETYPWLSPADGERLMQGLYPDFNRVRYKELLAFLEVPARPSRSMSRGQRARLRLAMVLAREARLFLLDEPLAGIDLISRDRILKTLVHQWREEATLVLSTHEVAEAEGIFDRAVFLKEGRVVLDASAEELRARGRSVRETFVEVLA</sequence>
<dbReference type="GO" id="GO:0016887">
    <property type="term" value="F:ATP hydrolysis activity"/>
    <property type="evidence" value="ECO:0007669"/>
    <property type="project" value="InterPro"/>
</dbReference>
<keyword evidence="5" id="KW-1185">Reference proteome</keyword>
<dbReference type="SMART" id="SM00382">
    <property type="entry name" value="AAA"/>
    <property type="match status" value="1"/>
</dbReference>
<protein>
    <submittedName>
        <fullName evidence="4">Aliphatic sulfonates import ATP-binding protein SsuB</fullName>
        <ecNumber evidence="4">3.6.3.-</ecNumber>
    </submittedName>
</protein>
<proteinExistence type="predicted"/>
<dbReference type="GO" id="GO:0005524">
    <property type="term" value="F:ATP binding"/>
    <property type="evidence" value="ECO:0007669"/>
    <property type="project" value="UniProtKB-KW"/>
</dbReference>